<gene>
    <name evidence="2" type="ORF">A0J61_03334</name>
</gene>
<organism evidence="2 3">
    <name type="scientific">Choanephora cucurbitarum</name>
    <dbReference type="NCBI Taxonomy" id="101091"/>
    <lineage>
        <taxon>Eukaryota</taxon>
        <taxon>Fungi</taxon>
        <taxon>Fungi incertae sedis</taxon>
        <taxon>Mucoromycota</taxon>
        <taxon>Mucoromycotina</taxon>
        <taxon>Mucoromycetes</taxon>
        <taxon>Mucorales</taxon>
        <taxon>Mucorineae</taxon>
        <taxon>Choanephoraceae</taxon>
        <taxon>Choanephoroideae</taxon>
        <taxon>Choanephora</taxon>
    </lineage>
</organism>
<dbReference type="InParanoid" id="A0A1C7NHZ9"/>
<evidence type="ECO:0000313" key="3">
    <source>
        <dbReference type="Proteomes" id="UP000093000"/>
    </source>
</evidence>
<dbReference type="PANTHER" id="PTHR45985:SF3">
    <property type="entry name" value="CHITIN DEACETYLASE-LIKE 4"/>
    <property type="match status" value="1"/>
</dbReference>
<evidence type="ECO:0000256" key="1">
    <source>
        <dbReference type="SAM" id="SignalP"/>
    </source>
</evidence>
<evidence type="ECO:0000313" key="2">
    <source>
        <dbReference type="EMBL" id="OBZ88620.1"/>
    </source>
</evidence>
<dbReference type="OrthoDB" id="504708at2759"/>
<dbReference type="Proteomes" id="UP000093000">
    <property type="component" value="Unassembled WGS sequence"/>
</dbReference>
<evidence type="ECO:0008006" key="4">
    <source>
        <dbReference type="Google" id="ProtNLM"/>
    </source>
</evidence>
<proteinExistence type="predicted"/>
<feature type="chain" id="PRO_5008889705" description="NodB homology domain-containing protein" evidence="1">
    <location>
        <begin position="20"/>
        <end position="95"/>
    </location>
</feature>
<dbReference type="EMBL" id="LUGH01000141">
    <property type="protein sequence ID" value="OBZ88620.1"/>
    <property type="molecule type" value="Genomic_DNA"/>
</dbReference>
<accession>A0A1C7NHZ9</accession>
<dbReference type="InterPro" id="IPR052740">
    <property type="entry name" value="CE4"/>
</dbReference>
<feature type="signal peptide" evidence="1">
    <location>
        <begin position="1"/>
        <end position="19"/>
    </location>
</feature>
<reference evidence="2 3" key="1">
    <citation type="submission" date="2016-03" db="EMBL/GenBank/DDBJ databases">
        <title>Choanephora cucurbitarum.</title>
        <authorList>
            <person name="Min B."/>
            <person name="Park H."/>
            <person name="Park J.-H."/>
            <person name="Shin H.-D."/>
            <person name="Choi I.-G."/>
        </authorList>
    </citation>
    <scope>NUCLEOTIDE SEQUENCE [LARGE SCALE GENOMIC DNA]</scope>
    <source>
        <strain evidence="2 3">KUS-F28377</strain>
    </source>
</reference>
<keyword evidence="3" id="KW-1185">Reference proteome</keyword>
<comment type="caution">
    <text evidence="2">The sequence shown here is derived from an EMBL/GenBank/DDBJ whole genome shotgun (WGS) entry which is preliminary data.</text>
</comment>
<dbReference type="PANTHER" id="PTHR45985">
    <property type="match status" value="1"/>
</dbReference>
<protein>
    <recommendedName>
        <fullName evidence="4">NodB homology domain-containing protein</fullName>
    </recommendedName>
</protein>
<keyword evidence="1" id="KW-0732">Signal</keyword>
<dbReference type="AlphaFoldDB" id="A0A1C7NHZ9"/>
<sequence>MKLLTISLVLSLFVTESWAQSEGAIVRPGPPTSFSYSCDPNSCKIANNCACASKNPPNGLLPNETPQFVTVTFDDSIQAQLYQTAKKMLNVTQVD</sequence>
<name>A0A1C7NHZ9_9FUNG</name>
<dbReference type="STRING" id="101091.A0A1C7NHZ9"/>